<feature type="compositionally biased region" description="Basic residues" evidence="8">
    <location>
        <begin position="67"/>
        <end position="77"/>
    </location>
</feature>
<evidence type="ECO:0000256" key="3">
    <source>
        <dbReference type="ARBA" id="ARBA00022989"/>
    </source>
</evidence>
<evidence type="ECO:0000256" key="1">
    <source>
        <dbReference type="ARBA" id="ARBA00022475"/>
    </source>
</evidence>
<feature type="site" description="Important for catalytic activity" evidence="7">
    <location>
        <position position="311"/>
    </location>
</feature>
<dbReference type="EMBL" id="JACSNQ010000015">
    <property type="protein sequence ID" value="MBM6775324.1"/>
    <property type="molecule type" value="Genomic_DNA"/>
</dbReference>
<organism evidence="9 10">
    <name type="scientific">Olsenella profusa</name>
    <dbReference type="NCBI Taxonomy" id="138595"/>
    <lineage>
        <taxon>Bacteria</taxon>
        <taxon>Bacillati</taxon>
        <taxon>Actinomycetota</taxon>
        <taxon>Coriobacteriia</taxon>
        <taxon>Coriobacteriales</taxon>
        <taxon>Atopobiaceae</taxon>
        <taxon>Olsenella</taxon>
    </lineage>
</organism>
<feature type="compositionally biased region" description="Polar residues" evidence="8">
    <location>
        <begin position="41"/>
        <end position="51"/>
    </location>
</feature>
<proteinExistence type="inferred from homology"/>
<dbReference type="Gene3D" id="3.30.1490.480">
    <property type="entry name" value="Endolytic murein transglycosylase"/>
    <property type="match status" value="1"/>
</dbReference>
<gene>
    <name evidence="7 9" type="primary">mltG</name>
    <name evidence="9" type="ORF">H9X80_07175</name>
</gene>
<comment type="catalytic activity">
    <reaction evidence="7">
        <text>a peptidoglycan chain = a peptidoglycan chain with N-acetyl-1,6-anhydromuramyl-[peptide] at the reducing end + a peptidoglycan chain with N-acetylglucosamine at the non-reducing end.</text>
        <dbReference type="EC" id="4.2.2.29"/>
    </reaction>
</comment>
<keyword evidence="1 7" id="KW-1003">Cell membrane</keyword>
<comment type="caution">
    <text evidence="9">The sequence shown here is derived from an EMBL/GenBank/DDBJ whole genome shotgun (WGS) entry which is preliminary data.</text>
</comment>
<protein>
    <recommendedName>
        <fullName evidence="7">Endolytic murein transglycosylase</fullName>
        <ecNumber evidence="7">4.2.2.29</ecNumber>
    </recommendedName>
    <alternativeName>
        <fullName evidence="7">Peptidoglycan lytic transglycosylase</fullName>
    </alternativeName>
    <alternativeName>
        <fullName evidence="7">Peptidoglycan polymerization terminase</fullName>
    </alternativeName>
</protein>
<dbReference type="InterPro" id="IPR003770">
    <property type="entry name" value="MLTG-like"/>
</dbReference>
<keyword evidence="2 7" id="KW-0812">Transmembrane</keyword>
<comment type="function">
    <text evidence="7">Functions as a peptidoglycan terminase that cleaves nascent peptidoglycan strands endolytically to terminate their elongation.</text>
</comment>
<evidence type="ECO:0000313" key="9">
    <source>
        <dbReference type="EMBL" id="MBM6775324.1"/>
    </source>
</evidence>
<name>A0ABS2F478_9ACTN</name>
<feature type="transmembrane region" description="Helical" evidence="7">
    <location>
        <begin position="84"/>
        <end position="110"/>
    </location>
</feature>
<evidence type="ECO:0000256" key="7">
    <source>
        <dbReference type="HAMAP-Rule" id="MF_02065"/>
    </source>
</evidence>
<dbReference type="PANTHER" id="PTHR30518">
    <property type="entry name" value="ENDOLYTIC MUREIN TRANSGLYCOSYLASE"/>
    <property type="match status" value="1"/>
</dbReference>
<dbReference type="Proteomes" id="UP000712527">
    <property type="component" value="Unassembled WGS sequence"/>
</dbReference>
<comment type="subcellular location">
    <subcellularLocation>
        <location evidence="7">Cell membrane</location>
        <topology evidence="7">Single-pass membrane protein</topology>
    </subcellularLocation>
</comment>
<dbReference type="Pfam" id="PF02618">
    <property type="entry name" value="YceG"/>
    <property type="match status" value="1"/>
</dbReference>
<keyword evidence="5 7" id="KW-0456">Lyase</keyword>
<feature type="region of interest" description="Disordered" evidence="8">
    <location>
        <begin position="1"/>
        <end position="82"/>
    </location>
</feature>
<keyword evidence="10" id="KW-1185">Reference proteome</keyword>
<accession>A0ABS2F478</accession>
<evidence type="ECO:0000313" key="10">
    <source>
        <dbReference type="Proteomes" id="UP000712527"/>
    </source>
</evidence>
<evidence type="ECO:0000256" key="6">
    <source>
        <dbReference type="ARBA" id="ARBA00023316"/>
    </source>
</evidence>
<evidence type="ECO:0000256" key="4">
    <source>
        <dbReference type="ARBA" id="ARBA00023136"/>
    </source>
</evidence>
<dbReference type="PANTHER" id="PTHR30518:SF2">
    <property type="entry name" value="ENDOLYTIC MUREIN TRANSGLYCOSYLASE"/>
    <property type="match status" value="1"/>
</dbReference>
<dbReference type="NCBIfam" id="TIGR00247">
    <property type="entry name" value="endolytic transglycosylase MltG"/>
    <property type="match status" value="1"/>
</dbReference>
<evidence type="ECO:0000256" key="2">
    <source>
        <dbReference type="ARBA" id="ARBA00022692"/>
    </source>
</evidence>
<keyword evidence="4 7" id="KW-0472">Membrane</keyword>
<dbReference type="RefSeq" id="WP_204793662.1">
    <property type="nucleotide sequence ID" value="NZ_JACSNQ010000015.1"/>
</dbReference>
<dbReference type="HAMAP" id="MF_02065">
    <property type="entry name" value="MltG"/>
    <property type="match status" value="1"/>
</dbReference>
<feature type="compositionally biased region" description="Low complexity" evidence="8">
    <location>
        <begin position="21"/>
        <end position="32"/>
    </location>
</feature>
<comment type="similarity">
    <text evidence="7">Belongs to the transglycosylase MltG family.</text>
</comment>
<evidence type="ECO:0000256" key="5">
    <source>
        <dbReference type="ARBA" id="ARBA00023239"/>
    </source>
</evidence>
<evidence type="ECO:0000256" key="8">
    <source>
        <dbReference type="SAM" id="MobiDB-lite"/>
    </source>
</evidence>
<feature type="compositionally biased region" description="Low complexity" evidence="8">
    <location>
        <begin position="52"/>
        <end position="66"/>
    </location>
</feature>
<sequence length="432" mass="44848">MATSDGNAPKHGASHFGGGAPRANSSARAPRPVVGAPSAQRPGSVTSHSALTTGRVSSRTAAATRRAGSHNVRRAPRRPGGGRTVGIVAGVVAAVAVVALLAFVVVPSFLAPSDDSAQAPQVAAGTQVTVTIPDGSGATQVAQILYDNGVISDQGEFLGQARRTEAESQMKSGTYLFTAGADLGSVIDLLVAGPNAGTTLTIPEGYTLAQIAQAVEQACGIPAADFTAQATVANYAADYDFLSGVSQESLEGFLFPMTYTFNEDAVSADQVIRAMLDQMGTELSALDMSFPQSRGLSVAEVVNLASIVEKEATPDTRAQVAGVMYNRLDTPGAPTYGLLQSDATTAYSVGHEPSPEELNNASDPYSTYVNQGLPPTPICSPSRDSLQAVCSPDQTMISDGYFYFYYWTNDAGETECAFSRTLDEHNAAISNS</sequence>
<keyword evidence="3 7" id="KW-1133">Transmembrane helix</keyword>
<reference evidence="9 10" key="1">
    <citation type="journal article" date="2021" name="Sci. Rep.">
        <title>The distribution of antibiotic resistance genes in chicken gut microbiota commensals.</title>
        <authorList>
            <person name="Juricova H."/>
            <person name="Matiasovicova J."/>
            <person name="Kubasova T."/>
            <person name="Cejkova D."/>
            <person name="Rychlik I."/>
        </authorList>
    </citation>
    <scope>NUCLEOTIDE SEQUENCE [LARGE SCALE GENOMIC DNA]</scope>
    <source>
        <strain evidence="9 10">An794</strain>
    </source>
</reference>
<keyword evidence="6 7" id="KW-0961">Cell wall biogenesis/degradation</keyword>
<dbReference type="EC" id="4.2.2.29" evidence="7"/>